<keyword evidence="3" id="KW-1185">Reference proteome</keyword>
<reference evidence="2" key="1">
    <citation type="submission" date="2009-12" db="EMBL/GenBank/DDBJ databases">
        <authorList>
            <person name="Weinstock G."/>
            <person name="Sodergren E."/>
            <person name="Clifton S."/>
            <person name="Fulton L."/>
            <person name="Fulton B."/>
            <person name="Courtney L."/>
            <person name="Fronick C."/>
            <person name="Harrison M."/>
            <person name="Strong C."/>
            <person name="Farmer C."/>
            <person name="Delahaunty K."/>
            <person name="Markovic C."/>
            <person name="Hall O."/>
            <person name="Minx P."/>
            <person name="Tomlinson C."/>
            <person name="Mitreva M."/>
            <person name="Nelson J."/>
            <person name="Hou S."/>
            <person name="Wollam A."/>
            <person name="Pepin K.H."/>
            <person name="Johnson M."/>
            <person name="Bhonagiri V."/>
            <person name="Nash W.E."/>
            <person name="Warren W."/>
            <person name="Chinwalla A."/>
            <person name="Mardis E.R."/>
            <person name="Wilson R.K."/>
        </authorList>
    </citation>
    <scope>NUCLEOTIDE SEQUENCE [LARGE SCALE GENOMIC DNA]</scope>
    <source>
        <strain evidence="2">DSM 15176</strain>
    </source>
</reference>
<dbReference type="GO" id="GO:0006352">
    <property type="term" value="P:DNA-templated transcription initiation"/>
    <property type="evidence" value="ECO:0007669"/>
    <property type="project" value="InterPro"/>
</dbReference>
<dbReference type="CDD" id="cd06171">
    <property type="entry name" value="Sigma70_r4"/>
    <property type="match status" value="1"/>
</dbReference>
<dbReference type="GO" id="GO:0003677">
    <property type="term" value="F:DNA binding"/>
    <property type="evidence" value="ECO:0007669"/>
    <property type="project" value="InterPro"/>
</dbReference>
<dbReference type="SUPFAM" id="SSF88659">
    <property type="entry name" value="Sigma3 and sigma4 domains of RNA polymerase sigma factors"/>
    <property type="match status" value="1"/>
</dbReference>
<feature type="domain" description="RNA polymerase sigma factor 70 region 4 type 2" evidence="1">
    <location>
        <begin position="104"/>
        <end position="156"/>
    </location>
</feature>
<dbReference type="STRING" id="411471.SUBVAR_07069"/>
<evidence type="ECO:0000313" key="2">
    <source>
        <dbReference type="EMBL" id="EFB74601.1"/>
    </source>
</evidence>
<gene>
    <name evidence="2" type="ORF">SUBVAR_07069</name>
</gene>
<dbReference type="EMBL" id="ACBY02000064">
    <property type="protein sequence ID" value="EFB74601.1"/>
    <property type="molecule type" value="Genomic_DNA"/>
</dbReference>
<dbReference type="Proteomes" id="UP000003438">
    <property type="component" value="Unassembled WGS sequence"/>
</dbReference>
<evidence type="ECO:0000313" key="3">
    <source>
        <dbReference type="Proteomes" id="UP000003438"/>
    </source>
</evidence>
<name>D1PRR0_9FIRM</name>
<dbReference type="InterPro" id="IPR013249">
    <property type="entry name" value="RNA_pol_sigma70_r4_t2"/>
</dbReference>
<dbReference type="AlphaFoldDB" id="D1PRR0"/>
<comment type="caution">
    <text evidence="2">The sequence shown here is derived from an EMBL/GenBank/DDBJ whole genome shotgun (WGS) entry which is preliminary data.</text>
</comment>
<sequence length="161" mass="19086">MEDKEMDDRHPKRRKDKYNPYTLSMIDGKCYLSFRDGQGVPHRLELDVKLYAVFDRFELDDLSFLNEQERHLDWTELNEELLSRRSAQEPAPVEDAVYESMQTQALREGVNQLPEVQKRRLQMYFFDGLTYEEIAVREGCSYQAVQKSIAAALKKIRKFLK</sequence>
<dbReference type="HOGENOM" id="CLU_117542_1_0_9"/>
<dbReference type="eggNOG" id="COG1595">
    <property type="taxonomic scope" value="Bacteria"/>
</dbReference>
<organism evidence="2 3">
    <name type="scientific">Subdoligranulum variabile DSM 15176</name>
    <dbReference type="NCBI Taxonomy" id="411471"/>
    <lineage>
        <taxon>Bacteria</taxon>
        <taxon>Bacillati</taxon>
        <taxon>Bacillota</taxon>
        <taxon>Clostridia</taxon>
        <taxon>Eubacteriales</taxon>
        <taxon>Oscillospiraceae</taxon>
        <taxon>Subdoligranulum</taxon>
    </lineage>
</organism>
<proteinExistence type="predicted"/>
<dbReference type="InterPro" id="IPR013324">
    <property type="entry name" value="RNA_pol_sigma_r3/r4-like"/>
</dbReference>
<dbReference type="Gene3D" id="1.10.10.10">
    <property type="entry name" value="Winged helix-like DNA-binding domain superfamily/Winged helix DNA-binding domain"/>
    <property type="match status" value="1"/>
</dbReference>
<dbReference type="InterPro" id="IPR036388">
    <property type="entry name" value="WH-like_DNA-bd_sf"/>
</dbReference>
<protein>
    <submittedName>
        <fullName evidence="2">RNA polymerase sigma factor, sigma-70 family</fullName>
    </submittedName>
</protein>
<evidence type="ECO:0000259" key="1">
    <source>
        <dbReference type="Pfam" id="PF08281"/>
    </source>
</evidence>
<dbReference type="GO" id="GO:0016987">
    <property type="term" value="F:sigma factor activity"/>
    <property type="evidence" value="ECO:0007669"/>
    <property type="project" value="InterPro"/>
</dbReference>
<dbReference type="NCBIfam" id="TIGR02937">
    <property type="entry name" value="sigma70-ECF"/>
    <property type="match status" value="1"/>
</dbReference>
<accession>D1PRR0</accession>
<dbReference type="Pfam" id="PF08281">
    <property type="entry name" value="Sigma70_r4_2"/>
    <property type="match status" value="1"/>
</dbReference>
<dbReference type="InterPro" id="IPR014284">
    <property type="entry name" value="RNA_pol_sigma-70_dom"/>
</dbReference>